<protein>
    <submittedName>
        <fullName evidence="8">Interferon regulatory factor 4-like</fullName>
    </submittedName>
</protein>
<dbReference type="GO" id="GO:0000981">
    <property type="term" value="F:DNA-binding transcription factor activity, RNA polymerase II-specific"/>
    <property type="evidence" value="ECO:0007669"/>
    <property type="project" value="TreeGrafter"/>
</dbReference>
<evidence type="ECO:0000256" key="3">
    <source>
        <dbReference type="ARBA" id="ARBA00023125"/>
    </source>
</evidence>
<dbReference type="SUPFAM" id="SSF46785">
    <property type="entry name" value="Winged helix' DNA-binding domain"/>
    <property type="match status" value="1"/>
</dbReference>
<dbReference type="Pfam" id="PF00605">
    <property type="entry name" value="IRF"/>
    <property type="match status" value="1"/>
</dbReference>
<evidence type="ECO:0000313" key="8">
    <source>
        <dbReference type="EMBL" id="CAH2303026.1"/>
    </source>
</evidence>
<dbReference type="InterPro" id="IPR036388">
    <property type="entry name" value="WH-like_DNA-bd_sf"/>
</dbReference>
<proteinExistence type="predicted"/>
<dbReference type="PROSITE" id="PS51507">
    <property type="entry name" value="IRF_2"/>
    <property type="match status" value="1"/>
</dbReference>
<dbReference type="GO" id="GO:0005634">
    <property type="term" value="C:nucleus"/>
    <property type="evidence" value="ECO:0007669"/>
    <property type="project" value="UniProtKB-SubCell"/>
</dbReference>
<accession>A0AAD1WG21</accession>
<dbReference type="FunFam" id="1.10.10.10:FF:000041">
    <property type="entry name" value="Interferon regulatory factor 4"/>
    <property type="match status" value="1"/>
</dbReference>
<feature type="domain" description="IRF tryptophan pentad repeat" evidence="7">
    <location>
        <begin position="8"/>
        <end position="116"/>
    </location>
</feature>
<evidence type="ECO:0000256" key="6">
    <source>
        <dbReference type="ARBA" id="ARBA00023242"/>
    </source>
</evidence>
<reference evidence="8" key="1">
    <citation type="submission" date="2022-03" db="EMBL/GenBank/DDBJ databases">
        <authorList>
            <person name="Alioto T."/>
            <person name="Alioto T."/>
            <person name="Gomez Garrido J."/>
        </authorList>
    </citation>
    <scope>NUCLEOTIDE SEQUENCE</scope>
</reference>
<dbReference type="PROSITE" id="PS00601">
    <property type="entry name" value="IRF_1"/>
    <property type="match status" value="1"/>
</dbReference>
<evidence type="ECO:0000256" key="5">
    <source>
        <dbReference type="ARBA" id="ARBA00023163"/>
    </source>
</evidence>
<evidence type="ECO:0000256" key="4">
    <source>
        <dbReference type="ARBA" id="ARBA00023159"/>
    </source>
</evidence>
<dbReference type="InterPro" id="IPR001346">
    <property type="entry name" value="Interferon_reg_fact_DNA-bd_dom"/>
</dbReference>
<keyword evidence="9" id="KW-1185">Reference proteome</keyword>
<name>A0AAD1WG21_PELCU</name>
<evidence type="ECO:0000256" key="2">
    <source>
        <dbReference type="ARBA" id="ARBA00023015"/>
    </source>
</evidence>
<sequence>MSHTGTQQLRLKEWLVLQINSGRYPGLRWENEDRTLFRIPWKHASKQDYKAQQDAALFKAWAIYKGKYREGSEKDDPSVWKTRLRCALNKSPDFQEVQENSQMELPEPYKLYRIVSETRERSENVCTEIHESSQKENLEIPPTQDSIQVRYSCCSWVTLCPCLLNLIIVTLLRLANRGVQARLRCRIPTKSRE</sequence>
<dbReference type="SMART" id="SM00348">
    <property type="entry name" value="IRF"/>
    <property type="match status" value="1"/>
</dbReference>
<keyword evidence="4" id="KW-0010">Activator</keyword>
<dbReference type="PANTHER" id="PTHR11949">
    <property type="entry name" value="INTERFERON REGULATORY FACTOR"/>
    <property type="match status" value="1"/>
</dbReference>
<dbReference type="GO" id="GO:0045944">
    <property type="term" value="P:positive regulation of transcription by RNA polymerase II"/>
    <property type="evidence" value="ECO:0007669"/>
    <property type="project" value="UniProtKB-ARBA"/>
</dbReference>
<comment type="subcellular location">
    <subcellularLocation>
        <location evidence="1">Nucleus</location>
    </subcellularLocation>
</comment>
<dbReference type="GO" id="GO:0002376">
    <property type="term" value="P:immune system process"/>
    <property type="evidence" value="ECO:0007669"/>
    <property type="project" value="TreeGrafter"/>
</dbReference>
<keyword evidence="5" id="KW-0804">Transcription</keyword>
<dbReference type="PANTHER" id="PTHR11949:SF24">
    <property type="entry name" value="INTERFERON REGULATORY FACTOR 9"/>
    <property type="match status" value="1"/>
</dbReference>
<keyword evidence="2" id="KW-0805">Transcription regulation</keyword>
<dbReference type="Proteomes" id="UP001295444">
    <property type="component" value="Chromosome 06"/>
</dbReference>
<keyword evidence="6" id="KW-0539">Nucleus</keyword>
<dbReference type="EMBL" id="OW240917">
    <property type="protein sequence ID" value="CAH2303028.1"/>
    <property type="molecule type" value="Genomic_DNA"/>
</dbReference>
<evidence type="ECO:0000313" key="9">
    <source>
        <dbReference type="Proteomes" id="UP001295444"/>
    </source>
</evidence>
<keyword evidence="3" id="KW-0238">DNA-binding</keyword>
<dbReference type="EMBL" id="OW240917">
    <property type="protein sequence ID" value="CAH2303026.1"/>
    <property type="molecule type" value="Genomic_DNA"/>
</dbReference>
<dbReference type="InterPro" id="IPR036390">
    <property type="entry name" value="WH_DNA-bd_sf"/>
</dbReference>
<dbReference type="PRINTS" id="PR00267">
    <property type="entry name" value="INTFRNREGFCT"/>
</dbReference>
<organism evidence="8 9">
    <name type="scientific">Pelobates cultripes</name>
    <name type="common">Western spadefoot toad</name>
    <dbReference type="NCBI Taxonomy" id="61616"/>
    <lineage>
        <taxon>Eukaryota</taxon>
        <taxon>Metazoa</taxon>
        <taxon>Chordata</taxon>
        <taxon>Craniata</taxon>
        <taxon>Vertebrata</taxon>
        <taxon>Euteleostomi</taxon>
        <taxon>Amphibia</taxon>
        <taxon>Batrachia</taxon>
        <taxon>Anura</taxon>
        <taxon>Pelobatoidea</taxon>
        <taxon>Pelobatidae</taxon>
        <taxon>Pelobates</taxon>
    </lineage>
</organism>
<dbReference type="Gene3D" id="1.10.10.10">
    <property type="entry name" value="Winged helix-like DNA-binding domain superfamily/Winged helix DNA-binding domain"/>
    <property type="match status" value="1"/>
</dbReference>
<evidence type="ECO:0000256" key="1">
    <source>
        <dbReference type="ARBA" id="ARBA00004123"/>
    </source>
</evidence>
<gene>
    <name evidence="8" type="ORF">PECUL_23A013380</name>
</gene>
<dbReference type="GO" id="GO:0000978">
    <property type="term" value="F:RNA polymerase II cis-regulatory region sequence-specific DNA binding"/>
    <property type="evidence" value="ECO:0007669"/>
    <property type="project" value="TreeGrafter"/>
</dbReference>
<dbReference type="AlphaFoldDB" id="A0AAD1WG21"/>
<dbReference type="CDD" id="cd00103">
    <property type="entry name" value="IRF"/>
    <property type="match status" value="1"/>
</dbReference>
<evidence type="ECO:0000259" key="7">
    <source>
        <dbReference type="PROSITE" id="PS51507"/>
    </source>
</evidence>
<dbReference type="InterPro" id="IPR019817">
    <property type="entry name" value="Interferon_reg_fac_CS"/>
</dbReference>